<dbReference type="Proteomes" id="UP000790347">
    <property type="component" value="Unassembled WGS sequence"/>
</dbReference>
<gene>
    <name evidence="1" type="ORF">DERF_005379</name>
</gene>
<accession>A0A922I581</accession>
<name>A0A922I581_DERFA</name>
<evidence type="ECO:0000313" key="1">
    <source>
        <dbReference type="EMBL" id="KAH9521747.1"/>
    </source>
</evidence>
<reference evidence="1" key="2">
    <citation type="journal article" date="2022" name="Res Sq">
        <title>Comparative Genomics Reveals Insights into the Divergent Evolution of Astigmatic Mites and Household Pest Adaptations.</title>
        <authorList>
            <person name="Xiong Q."/>
            <person name="Wan A.T.-Y."/>
            <person name="Liu X.-Y."/>
            <person name="Fung C.S.-H."/>
            <person name="Xiao X."/>
            <person name="Malainual N."/>
            <person name="Hou J."/>
            <person name="Wang L."/>
            <person name="Wang M."/>
            <person name="Yang K."/>
            <person name="Cui Y."/>
            <person name="Leung E."/>
            <person name="Nong W."/>
            <person name="Shin S.-K."/>
            <person name="Au S."/>
            <person name="Jeong K.Y."/>
            <person name="Chew F.T."/>
            <person name="Hui J."/>
            <person name="Leung T.F."/>
            <person name="Tungtrongchitr A."/>
            <person name="Zhong N."/>
            <person name="Liu Z."/>
            <person name="Tsui S."/>
        </authorList>
    </citation>
    <scope>NUCLEOTIDE SEQUENCE</scope>
    <source>
        <strain evidence="1">Derf</strain>
        <tissue evidence="1">Whole organism</tissue>
    </source>
</reference>
<dbReference type="EMBL" id="ASGP02000002">
    <property type="protein sequence ID" value="KAH9521747.1"/>
    <property type="molecule type" value="Genomic_DNA"/>
</dbReference>
<dbReference type="AlphaFoldDB" id="A0A922I581"/>
<evidence type="ECO:0000313" key="2">
    <source>
        <dbReference type="Proteomes" id="UP000790347"/>
    </source>
</evidence>
<sequence>MGYENSSNNFRLLFRLVTTSCIRCISSSNNTSRGYLRRAARAKFLANDLSSIRVIGAIFA</sequence>
<reference evidence="1" key="1">
    <citation type="submission" date="2013-05" db="EMBL/GenBank/DDBJ databases">
        <authorList>
            <person name="Yim A.K.Y."/>
            <person name="Chan T.F."/>
            <person name="Ji K.M."/>
            <person name="Liu X.Y."/>
            <person name="Zhou J.W."/>
            <person name="Li R.Q."/>
            <person name="Yang K.Y."/>
            <person name="Li J."/>
            <person name="Li M."/>
            <person name="Law P.T.W."/>
            <person name="Wu Y.L."/>
            <person name="Cai Z.L."/>
            <person name="Qin H."/>
            <person name="Bao Y."/>
            <person name="Leung R.K.K."/>
            <person name="Ng P.K.S."/>
            <person name="Zou J."/>
            <person name="Zhong X.J."/>
            <person name="Ran P.X."/>
            <person name="Zhong N.S."/>
            <person name="Liu Z.G."/>
            <person name="Tsui S.K.W."/>
        </authorList>
    </citation>
    <scope>NUCLEOTIDE SEQUENCE</scope>
    <source>
        <strain evidence="1">Derf</strain>
        <tissue evidence="1">Whole organism</tissue>
    </source>
</reference>
<comment type="caution">
    <text evidence="1">The sequence shown here is derived from an EMBL/GenBank/DDBJ whole genome shotgun (WGS) entry which is preliminary data.</text>
</comment>
<organism evidence="1 2">
    <name type="scientific">Dermatophagoides farinae</name>
    <name type="common">American house dust mite</name>
    <dbReference type="NCBI Taxonomy" id="6954"/>
    <lineage>
        <taxon>Eukaryota</taxon>
        <taxon>Metazoa</taxon>
        <taxon>Ecdysozoa</taxon>
        <taxon>Arthropoda</taxon>
        <taxon>Chelicerata</taxon>
        <taxon>Arachnida</taxon>
        <taxon>Acari</taxon>
        <taxon>Acariformes</taxon>
        <taxon>Sarcoptiformes</taxon>
        <taxon>Astigmata</taxon>
        <taxon>Psoroptidia</taxon>
        <taxon>Analgoidea</taxon>
        <taxon>Pyroglyphidae</taxon>
        <taxon>Dermatophagoidinae</taxon>
        <taxon>Dermatophagoides</taxon>
    </lineage>
</organism>
<proteinExistence type="predicted"/>
<protein>
    <submittedName>
        <fullName evidence="1">Uncharacterized protein</fullName>
    </submittedName>
</protein>
<keyword evidence="2" id="KW-1185">Reference proteome</keyword>